<organism evidence="3 4">
    <name type="scientific">Eiseniibacteriota bacterium</name>
    <dbReference type="NCBI Taxonomy" id="2212470"/>
    <lineage>
        <taxon>Bacteria</taxon>
        <taxon>Candidatus Eiseniibacteriota</taxon>
    </lineage>
</organism>
<dbReference type="EMBL" id="JABDJR010000030">
    <property type="protein sequence ID" value="NNF05305.1"/>
    <property type="molecule type" value="Genomic_DNA"/>
</dbReference>
<dbReference type="SUPFAM" id="SSF50156">
    <property type="entry name" value="PDZ domain-like"/>
    <property type="match status" value="1"/>
</dbReference>
<dbReference type="Pfam" id="PF13180">
    <property type="entry name" value="PDZ_2"/>
    <property type="match status" value="1"/>
</dbReference>
<keyword evidence="1" id="KW-0732">Signal</keyword>
<reference evidence="3 4" key="1">
    <citation type="submission" date="2020-03" db="EMBL/GenBank/DDBJ databases">
        <title>Metabolic flexibility allows generalist bacteria to become dominant in a frequently disturbed ecosystem.</title>
        <authorList>
            <person name="Chen Y.-J."/>
            <person name="Leung P.M."/>
            <person name="Bay S.K."/>
            <person name="Hugenholtz P."/>
            <person name="Kessler A.J."/>
            <person name="Shelley G."/>
            <person name="Waite D.W."/>
            <person name="Cook P.L."/>
            <person name="Greening C."/>
        </authorList>
    </citation>
    <scope>NUCLEOTIDE SEQUENCE [LARGE SCALE GENOMIC DNA]</scope>
    <source>
        <strain evidence="3">SS_bin_28</strain>
    </source>
</reference>
<feature type="domain" description="PDZ" evidence="2">
    <location>
        <begin position="38"/>
        <end position="120"/>
    </location>
</feature>
<evidence type="ECO:0000256" key="1">
    <source>
        <dbReference type="SAM" id="SignalP"/>
    </source>
</evidence>
<evidence type="ECO:0000313" key="4">
    <source>
        <dbReference type="Proteomes" id="UP000547674"/>
    </source>
</evidence>
<dbReference type="SMART" id="SM00228">
    <property type="entry name" value="PDZ"/>
    <property type="match status" value="1"/>
</dbReference>
<dbReference type="InterPro" id="IPR001478">
    <property type="entry name" value="PDZ"/>
</dbReference>
<feature type="signal peptide" evidence="1">
    <location>
        <begin position="1"/>
        <end position="23"/>
    </location>
</feature>
<proteinExistence type="predicted"/>
<comment type="caution">
    <text evidence="3">The sequence shown here is derived from an EMBL/GenBank/DDBJ whole genome shotgun (WGS) entry which is preliminary data.</text>
</comment>
<protein>
    <submittedName>
        <fullName evidence="3">PDZ domain-containing protein</fullName>
    </submittedName>
</protein>
<dbReference type="Gene3D" id="2.30.42.10">
    <property type="match status" value="1"/>
</dbReference>
<sequence>MKRTLSILLLSAMVVVIAVPAFAGEGKCTASAQECLDYMANAYANKGWVGLEFDETYKDGMKISKVVAESPAEKAGFEIGDVFFAINGIEYAEVNKEAMKAEQAKMIPGAKVKFTVMRGDHKKDLKVKLAEMPAHVKYAVIGGHMMDHANAEVAAGEHEGGSR</sequence>
<dbReference type="PROSITE" id="PS50106">
    <property type="entry name" value="PDZ"/>
    <property type="match status" value="1"/>
</dbReference>
<feature type="chain" id="PRO_5030687993" evidence="1">
    <location>
        <begin position="24"/>
        <end position="163"/>
    </location>
</feature>
<evidence type="ECO:0000313" key="3">
    <source>
        <dbReference type="EMBL" id="NNF05305.1"/>
    </source>
</evidence>
<dbReference type="InterPro" id="IPR036034">
    <property type="entry name" value="PDZ_sf"/>
</dbReference>
<evidence type="ECO:0000259" key="2">
    <source>
        <dbReference type="PROSITE" id="PS50106"/>
    </source>
</evidence>
<dbReference type="AlphaFoldDB" id="A0A7Y2E5Z4"/>
<gene>
    <name evidence="3" type="ORF">HKN21_00960</name>
</gene>
<name>A0A7Y2E5Z4_UNCEI</name>
<accession>A0A7Y2E5Z4</accession>
<dbReference type="Proteomes" id="UP000547674">
    <property type="component" value="Unassembled WGS sequence"/>
</dbReference>